<dbReference type="Proteomes" id="UP000282674">
    <property type="component" value="Unassembled WGS sequence"/>
</dbReference>
<dbReference type="AlphaFoldDB" id="A0A3M2MFZ2"/>
<comment type="caution">
    <text evidence="2">The sequence shown here is derived from an EMBL/GenBank/DDBJ whole genome shotgun (WGS) entry which is preliminary data.</text>
</comment>
<gene>
    <name evidence="2" type="ORF">EBO15_01350</name>
</gene>
<feature type="region of interest" description="Disordered" evidence="1">
    <location>
        <begin position="58"/>
        <end position="85"/>
    </location>
</feature>
<evidence type="ECO:0000256" key="1">
    <source>
        <dbReference type="SAM" id="MobiDB-lite"/>
    </source>
</evidence>
<organism evidence="2 3">
    <name type="scientific">Actinomadura harenae</name>
    <dbReference type="NCBI Taxonomy" id="2483351"/>
    <lineage>
        <taxon>Bacteria</taxon>
        <taxon>Bacillati</taxon>
        <taxon>Actinomycetota</taxon>
        <taxon>Actinomycetes</taxon>
        <taxon>Streptosporangiales</taxon>
        <taxon>Thermomonosporaceae</taxon>
        <taxon>Actinomadura</taxon>
    </lineage>
</organism>
<protein>
    <submittedName>
        <fullName evidence="2">Uncharacterized protein</fullName>
    </submittedName>
</protein>
<sequence>MAAGPQAGKRGVGVMWIVSLSDGVRIAAQYGPMRDEQEARGLAQFLAALDAPDALATAESVEASSGGVQPPPPGLLARYRKGGAE</sequence>
<dbReference type="EMBL" id="RFFG01000002">
    <property type="protein sequence ID" value="RMI47575.1"/>
    <property type="molecule type" value="Genomic_DNA"/>
</dbReference>
<evidence type="ECO:0000313" key="2">
    <source>
        <dbReference type="EMBL" id="RMI47575.1"/>
    </source>
</evidence>
<keyword evidence="3" id="KW-1185">Reference proteome</keyword>
<name>A0A3M2MFZ2_9ACTN</name>
<proteinExistence type="predicted"/>
<evidence type="ECO:0000313" key="3">
    <source>
        <dbReference type="Proteomes" id="UP000282674"/>
    </source>
</evidence>
<accession>A0A3M2MFZ2</accession>
<reference evidence="2 3" key="1">
    <citation type="submission" date="2018-10" db="EMBL/GenBank/DDBJ databases">
        <title>Isolation from soil.</title>
        <authorList>
            <person name="Hu J."/>
        </authorList>
    </citation>
    <scope>NUCLEOTIDE SEQUENCE [LARGE SCALE GENOMIC DNA]</scope>
    <source>
        <strain evidence="2 3">NEAU-Ht49</strain>
    </source>
</reference>